<proteinExistence type="predicted"/>
<dbReference type="Gene3D" id="3.40.50.1100">
    <property type="match status" value="2"/>
</dbReference>
<dbReference type="InterPro" id="IPR001926">
    <property type="entry name" value="TrpB-like_PALP"/>
</dbReference>
<comment type="cofactor">
    <cofactor evidence="1">
        <name>pyridoxal 5'-phosphate</name>
        <dbReference type="ChEBI" id="CHEBI:597326"/>
    </cofactor>
</comment>
<accession>A3V417</accession>
<dbReference type="PANTHER" id="PTHR42937">
    <property type="match status" value="1"/>
</dbReference>
<gene>
    <name evidence="4" type="ORF">SKA53_02471</name>
</gene>
<feature type="domain" description="Tryptophan synthase beta chain-like PALP" evidence="3">
    <location>
        <begin position="49"/>
        <end position="353"/>
    </location>
</feature>
<dbReference type="GO" id="GO:0008838">
    <property type="term" value="F:diaminopropionate ammonia-lyase activity"/>
    <property type="evidence" value="ECO:0007669"/>
    <property type="project" value="UniProtKB-EC"/>
</dbReference>
<evidence type="ECO:0000256" key="2">
    <source>
        <dbReference type="ARBA" id="ARBA00022898"/>
    </source>
</evidence>
<evidence type="ECO:0000256" key="1">
    <source>
        <dbReference type="ARBA" id="ARBA00001933"/>
    </source>
</evidence>
<dbReference type="HOGENOM" id="CLU_021802_8_0_5"/>
<dbReference type="STRING" id="314232.SKA53_02471"/>
<reference evidence="4 5" key="1">
    <citation type="submission" date="2006-01" db="EMBL/GenBank/DDBJ databases">
        <authorList>
            <person name="Hagstrom A."/>
            <person name="Ferriera S."/>
            <person name="Johnson J."/>
            <person name="Kravitz S."/>
            <person name="Halpern A."/>
            <person name="Remington K."/>
            <person name="Beeson K."/>
            <person name="Tran B."/>
            <person name="Rogers Y.-H."/>
            <person name="Friedman R."/>
            <person name="Venter J.C."/>
        </authorList>
    </citation>
    <scope>NUCLEOTIDE SEQUENCE [LARGE SCALE GENOMIC DNA]</scope>
    <source>
        <strain evidence="4 5">SKA53</strain>
    </source>
</reference>
<organism evidence="4 5">
    <name type="scientific">Yoonia vestfoldensis SKA53</name>
    <dbReference type="NCBI Taxonomy" id="314232"/>
    <lineage>
        <taxon>Bacteria</taxon>
        <taxon>Pseudomonadati</taxon>
        <taxon>Pseudomonadota</taxon>
        <taxon>Alphaproteobacteria</taxon>
        <taxon>Rhodobacterales</taxon>
        <taxon>Paracoccaceae</taxon>
        <taxon>Yoonia</taxon>
    </lineage>
</organism>
<protein>
    <submittedName>
        <fullName evidence="4">Diaminopropionate ammonia-lyase</fullName>
        <ecNumber evidence="4">4.3.1.15</ecNumber>
    </submittedName>
</protein>
<dbReference type="AlphaFoldDB" id="A3V417"/>
<keyword evidence="2" id="KW-0663">Pyridoxal phosphate</keyword>
<dbReference type="EMBL" id="AAMS01000003">
    <property type="protein sequence ID" value="EAQ07224.1"/>
    <property type="molecule type" value="Genomic_DNA"/>
</dbReference>
<keyword evidence="5" id="KW-1185">Reference proteome</keyword>
<evidence type="ECO:0000259" key="3">
    <source>
        <dbReference type="Pfam" id="PF00291"/>
    </source>
</evidence>
<dbReference type="Proteomes" id="UP000004507">
    <property type="component" value="Unassembled WGS sequence"/>
</dbReference>
<keyword evidence="4" id="KW-0456">Lyase</keyword>
<evidence type="ECO:0000313" key="4">
    <source>
        <dbReference type="EMBL" id="EAQ07224.1"/>
    </source>
</evidence>
<dbReference type="InterPro" id="IPR036052">
    <property type="entry name" value="TrpB-like_PALP_sf"/>
</dbReference>
<dbReference type="eggNOG" id="COG1171">
    <property type="taxonomic scope" value="Bacteria"/>
</dbReference>
<dbReference type="PANTHER" id="PTHR42937:SF1">
    <property type="entry name" value="DIAMINOPROPIONATE AMMONIA-LYASE"/>
    <property type="match status" value="1"/>
</dbReference>
<name>A3V417_9RHOB</name>
<dbReference type="Pfam" id="PF00291">
    <property type="entry name" value="PALP"/>
    <property type="match status" value="1"/>
</dbReference>
<dbReference type="EC" id="4.3.1.15" evidence="4"/>
<evidence type="ECO:0000313" key="5">
    <source>
        <dbReference type="Proteomes" id="UP000004507"/>
    </source>
</evidence>
<sequence length="359" mass="37120">MHYSGPVRNGVFMGQNLKNPWRGSGLPGETLFPLADARDVGQLLARCPAHAPTPLRQEPALAAHLGIGQLWLKDERGRMGLGSFKALGAAYAIARAAAATNAPDLRHALQGQVYVTASAGNHGLSVAAGAQLFGAAAVIYLSQAVPETFAARLQAKGATVVRDGADYEASMQAATRAADANGWTLLSDSSWPGYTALPLRVMEGYLQLAAEAAAQIDQPPTHILLQAGVGGLAAAVAAHARHVWGDSPQIIVVEPDAAPALIESIRAGRLVDTTGPVSGMGRLDCKTASMIALHGLARDADDFVTISENTAQRAVDLLAEYQLPTTPSGAAGVAALLAGLDLPREARVMAILSEGPEDG</sequence>
<comment type="caution">
    <text evidence="4">The sequence shown here is derived from an EMBL/GenBank/DDBJ whole genome shotgun (WGS) entry which is preliminary data.</text>
</comment>
<dbReference type="SUPFAM" id="SSF53686">
    <property type="entry name" value="Tryptophan synthase beta subunit-like PLP-dependent enzymes"/>
    <property type="match status" value="1"/>
</dbReference>